<organism evidence="1 2">
    <name type="scientific">Fibrella forsythiae</name>
    <dbReference type="NCBI Taxonomy" id="2817061"/>
    <lineage>
        <taxon>Bacteria</taxon>
        <taxon>Pseudomonadati</taxon>
        <taxon>Bacteroidota</taxon>
        <taxon>Cytophagia</taxon>
        <taxon>Cytophagales</taxon>
        <taxon>Spirosomataceae</taxon>
        <taxon>Fibrella</taxon>
    </lineage>
</organism>
<reference evidence="1 2" key="1">
    <citation type="submission" date="2021-03" db="EMBL/GenBank/DDBJ databases">
        <title>Fibrella sp. HMF5405 genome sequencing and assembly.</title>
        <authorList>
            <person name="Kang H."/>
            <person name="Kim H."/>
            <person name="Bae S."/>
            <person name="Joh K."/>
        </authorList>
    </citation>
    <scope>NUCLEOTIDE SEQUENCE [LARGE SCALE GENOMIC DNA]</scope>
    <source>
        <strain evidence="1 2">HMF5405</strain>
    </source>
</reference>
<name>A0ABS3JHQ6_9BACT</name>
<sequence>MLASTDHPFGECDENKGKKALINAVRYATPGPVRCGYVSIDRPQHQLQLAISGNRLKNRQVYTQARSGFFQHYASTQADRPVTAV</sequence>
<dbReference type="Proteomes" id="UP000664628">
    <property type="component" value="Unassembled WGS sequence"/>
</dbReference>
<evidence type="ECO:0000313" key="2">
    <source>
        <dbReference type="Proteomes" id="UP000664628"/>
    </source>
</evidence>
<dbReference type="EMBL" id="JAFMYW010000002">
    <property type="protein sequence ID" value="MBO0948943.1"/>
    <property type="molecule type" value="Genomic_DNA"/>
</dbReference>
<gene>
    <name evidence="1" type="ORF">J2I46_10145</name>
</gene>
<keyword evidence="2" id="KW-1185">Reference proteome</keyword>
<accession>A0ABS3JHQ6</accession>
<evidence type="ECO:0000313" key="1">
    <source>
        <dbReference type="EMBL" id="MBO0948943.1"/>
    </source>
</evidence>
<dbReference type="RefSeq" id="WP_207328885.1">
    <property type="nucleotide sequence ID" value="NZ_JAFMYW010000002.1"/>
</dbReference>
<proteinExistence type="predicted"/>
<protein>
    <submittedName>
        <fullName evidence="1">Uncharacterized protein</fullName>
    </submittedName>
</protein>
<comment type="caution">
    <text evidence="1">The sequence shown here is derived from an EMBL/GenBank/DDBJ whole genome shotgun (WGS) entry which is preliminary data.</text>
</comment>